<dbReference type="EMBL" id="LT906482">
    <property type="protein sequence ID" value="SNW09559.1"/>
    <property type="molecule type" value="Genomic_DNA"/>
</dbReference>
<name>A0A1A9RJG1_EIKCO</name>
<dbReference type="RefSeq" id="WP_003824270.1">
    <property type="nucleotide sequence ID" value="NZ_CP082861.1"/>
</dbReference>
<dbReference type="Gene3D" id="1.20.1420.60">
    <property type="match status" value="1"/>
</dbReference>
<evidence type="ECO:0000313" key="3">
    <source>
        <dbReference type="EMBL" id="OAM18773.1"/>
    </source>
</evidence>
<evidence type="ECO:0000313" key="5">
    <source>
        <dbReference type="Proteomes" id="UP000077589"/>
    </source>
</evidence>
<dbReference type="Proteomes" id="UP000215465">
    <property type="component" value="Chromosome 1"/>
</dbReference>
<evidence type="ECO:0000313" key="6">
    <source>
        <dbReference type="Proteomes" id="UP000078003"/>
    </source>
</evidence>
<evidence type="ECO:0000313" key="2">
    <source>
        <dbReference type="EMBL" id="OAM18179.1"/>
    </source>
</evidence>
<dbReference type="AlphaFoldDB" id="A0A1A9RJG1"/>
<dbReference type="OrthoDB" id="8606126at2"/>
<sequence>MSNNMMTINQMYRMLHVWTHRIRHSDRFIERYSGAQRALLAYLSLDLLMEDDGFVLLIADGRGEHALSHETAEYLRQWGVCDTPNIIDRARALYQQHGAAIQAAAQNGSSIEELRAQFPQFDELDADYCLVSEDDFCTVCPYIRRHPVEFAELTAAAGESGSPMPPLDA</sequence>
<accession>A0A1A9RJG1</accession>
<evidence type="ECO:0000313" key="4">
    <source>
        <dbReference type="EMBL" id="SNW09559.1"/>
    </source>
</evidence>
<proteinExistence type="predicted"/>
<dbReference type="Proteomes" id="UP000078003">
    <property type="component" value="Unassembled WGS sequence"/>
</dbReference>
<dbReference type="KEGG" id="ecor:SAMEA4412678_1513"/>
<dbReference type="InterPro" id="IPR025402">
    <property type="entry name" value="DMP19_C"/>
</dbReference>
<feature type="domain" description="DNA mimic protein DMP19 C-terminal" evidence="1">
    <location>
        <begin position="31"/>
        <end position="146"/>
    </location>
</feature>
<dbReference type="EMBL" id="LXSG01000032">
    <property type="protein sequence ID" value="OAM18773.1"/>
    <property type="molecule type" value="Genomic_DNA"/>
</dbReference>
<dbReference type="Pfam" id="PF14300">
    <property type="entry name" value="DMP19"/>
    <property type="match status" value="1"/>
</dbReference>
<dbReference type="Proteomes" id="UP000077589">
    <property type="component" value="Unassembled WGS sequence"/>
</dbReference>
<protein>
    <recommendedName>
        <fullName evidence="1">DNA mimic protein DMP19 C-terminal domain-containing protein</fullName>
    </recommendedName>
</protein>
<dbReference type="EMBL" id="LXSF01000001">
    <property type="protein sequence ID" value="OAM18179.1"/>
    <property type="molecule type" value="Genomic_DNA"/>
</dbReference>
<dbReference type="STRING" id="539.A7P85_00385"/>
<gene>
    <name evidence="2" type="ORF">A7P85_00385</name>
    <name evidence="3" type="ORF">A7P90_05735</name>
    <name evidence="4" type="ORF">SAMEA4412678_01513</name>
</gene>
<dbReference type="GeneID" id="60770414"/>
<organism evidence="2 6">
    <name type="scientific">Eikenella corrodens</name>
    <dbReference type="NCBI Taxonomy" id="539"/>
    <lineage>
        <taxon>Bacteria</taxon>
        <taxon>Pseudomonadati</taxon>
        <taxon>Pseudomonadota</taxon>
        <taxon>Betaproteobacteria</taxon>
        <taxon>Neisseriales</taxon>
        <taxon>Neisseriaceae</taxon>
        <taxon>Eikenella</taxon>
    </lineage>
</organism>
<reference evidence="5 6" key="1">
    <citation type="submission" date="2016-05" db="EMBL/GenBank/DDBJ databases">
        <title>Draft genome of Corynebacterium afermentans subsp. afermentans LCDC 88199T.</title>
        <authorList>
            <person name="Bernier A.-M."/>
            <person name="Bernard K."/>
        </authorList>
    </citation>
    <scope>NUCLEOTIDE SEQUENCE [LARGE SCALE GENOMIC DNA]</scope>
    <source>
        <strain evidence="6">NML01-0328</strain>
        <strain evidence="5">NML04-0072</strain>
    </source>
</reference>
<reference evidence="4 7" key="3">
    <citation type="submission" date="2017-06" db="EMBL/GenBank/DDBJ databases">
        <authorList>
            <consortium name="Pathogen Informatics"/>
        </authorList>
    </citation>
    <scope>NUCLEOTIDE SEQUENCE [LARGE SCALE GENOMIC DNA]</scope>
    <source>
        <strain evidence="4 7">NCTC10596</strain>
    </source>
</reference>
<reference evidence="2" key="2">
    <citation type="submission" date="2016-05" db="EMBL/GenBank/DDBJ databases">
        <authorList>
            <person name="Lavstsen T."/>
            <person name="Jespersen J.S."/>
        </authorList>
    </citation>
    <scope>NUCLEOTIDE SEQUENCE</scope>
    <source>
        <strain evidence="2">NML01-0328</strain>
        <strain evidence="3">NML04-0072</strain>
    </source>
</reference>
<evidence type="ECO:0000259" key="1">
    <source>
        <dbReference type="Pfam" id="PF14300"/>
    </source>
</evidence>
<evidence type="ECO:0000313" key="7">
    <source>
        <dbReference type="Proteomes" id="UP000215465"/>
    </source>
</evidence>